<keyword evidence="3" id="KW-0175">Coiled coil</keyword>
<dbReference type="GO" id="GO:0001228">
    <property type="term" value="F:DNA-binding transcription activator activity, RNA polymerase II-specific"/>
    <property type="evidence" value="ECO:0007669"/>
    <property type="project" value="TreeGrafter"/>
</dbReference>
<dbReference type="Proteomes" id="UP000094112">
    <property type="component" value="Unassembled WGS sequence"/>
</dbReference>
<gene>
    <name evidence="6" type="ORF">WICANDRAFT_60199</name>
</gene>
<dbReference type="InterPro" id="IPR004827">
    <property type="entry name" value="bZIP"/>
</dbReference>
<comment type="subcellular location">
    <subcellularLocation>
        <location evidence="1">Nucleus</location>
    </subcellularLocation>
</comment>
<name>A0A1E3P9P0_WICAA</name>
<dbReference type="InterPro" id="IPR050936">
    <property type="entry name" value="AP-1-like"/>
</dbReference>
<evidence type="ECO:0000256" key="3">
    <source>
        <dbReference type="SAM" id="Coils"/>
    </source>
</evidence>
<evidence type="ECO:0000256" key="2">
    <source>
        <dbReference type="ARBA" id="ARBA00023242"/>
    </source>
</evidence>
<dbReference type="EMBL" id="KV454208">
    <property type="protein sequence ID" value="ODQ62135.1"/>
    <property type="molecule type" value="Genomic_DNA"/>
</dbReference>
<evidence type="ECO:0000256" key="4">
    <source>
        <dbReference type="SAM" id="MobiDB-lite"/>
    </source>
</evidence>
<dbReference type="RefSeq" id="XP_019041342.1">
    <property type="nucleotide sequence ID" value="XM_019182954.1"/>
</dbReference>
<sequence>MSQYDFNNYQQATPNDTWFQSQLIQNQPENQQYTIKNEVGGLLDENTLFNNNTQQFNEFINNTASATGNINNNSSSSQTNSSDKSSPSTILNNVPFTSNDINFLNNEIQKNDTTADHNLSEKELANRRKAQNRAAQRAFRERKELKLKELEDKLNKSEYDKSSLLKQLEELKKQNVVISTENKLLLQNGSNLVPLNNSNNELFSFPSSEFHQSQNLPKKEKLDNDNNGKTLTITQVWEYLNSKDDPNLEIDDIIQEIKGLEVCHEHGPGYPIDVIDRIISKHRG</sequence>
<dbReference type="OrthoDB" id="4940293at2759"/>
<dbReference type="PROSITE" id="PS50217">
    <property type="entry name" value="BZIP"/>
    <property type="match status" value="1"/>
</dbReference>
<dbReference type="SUPFAM" id="SSF57959">
    <property type="entry name" value="Leucine zipper domain"/>
    <property type="match status" value="1"/>
</dbReference>
<dbReference type="Gene3D" id="1.20.5.170">
    <property type="match status" value="1"/>
</dbReference>
<proteinExistence type="predicted"/>
<feature type="region of interest" description="Disordered" evidence="4">
    <location>
        <begin position="67"/>
        <end position="89"/>
    </location>
</feature>
<dbReference type="GO" id="GO:0000976">
    <property type="term" value="F:transcription cis-regulatory region binding"/>
    <property type="evidence" value="ECO:0007669"/>
    <property type="project" value="InterPro"/>
</dbReference>
<accession>A0A1E3P9P0</accession>
<dbReference type="STRING" id="683960.A0A1E3P9P0"/>
<keyword evidence="2" id="KW-0539">Nucleus</keyword>
<dbReference type="SMART" id="SM00338">
    <property type="entry name" value="BRLZ"/>
    <property type="match status" value="1"/>
</dbReference>
<dbReference type="Gene3D" id="1.10.238.100">
    <property type="entry name" value="YAP1 redox domain. Chain B"/>
    <property type="match status" value="1"/>
</dbReference>
<dbReference type="GO" id="GO:0090575">
    <property type="term" value="C:RNA polymerase II transcription regulator complex"/>
    <property type="evidence" value="ECO:0007669"/>
    <property type="project" value="TreeGrafter"/>
</dbReference>
<feature type="domain" description="BZIP" evidence="5">
    <location>
        <begin position="127"/>
        <end position="174"/>
    </location>
</feature>
<reference evidence="6 7" key="1">
    <citation type="journal article" date="2016" name="Proc. Natl. Acad. Sci. U.S.A.">
        <title>Comparative genomics of biotechnologically important yeasts.</title>
        <authorList>
            <person name="Riley R."/>
            <person name="Haridas S."/>
            <person name="Wolfe K.H."/>
            <person name="Lopes M.R."/>
            <person name="Hittinger C.T."/>
            <person name="Goeker M."/>
            <person name="Salamov A.A."/>
            <person name="Wisecaver J.H."/>
            <person name="Long T.M."/>
            <person name="Calvey C.H."/>
            <person name="Aerts A.L."/>
            <person name="Barry K.W."/>
            <person name="Choi C."/>
            <person name="Clum A."/>
            <person name="Coughlan A.Y."/>
            <person name="Deshpande S."/>
            <person name="Douglass A.P."/>
            <person name="Hanson S.J."/>
            <person name="Klenk H.-P."/>
            <person name="LaButti K.M."/>
            <person name="Lapidus A."/>
            <person name="Lindquist E.A."/>
            <person name="Lipzen A.M."/>
            <person name="Meier-Kolthoff J.P."/>
            <person name="Ohm R.A."/>
            <person name="Otillar R.P."/>
            <person name="Pangilinan J.L."/>
            <person name="Peng Y."/>
            <person name="Rokas A."/>
            <person name="Rosa C.A."/>
            <person name="Scheuner C."/>
            <person name="Sibirny A.A."/>
            <person name="Slot J.C."/>
            <person name="Stielow J.B."/>
            <person name="Sun H."/>
            <person name="Kurtzman C.P."/>
            <person name="Blackwell M."/>
            <person name="Grigoriev I.V."/>
            <person name="Jeffries T.W."/>
        </authorList>
    </citation>
    <scope>NUCLEOTIDE SEQUENCE [LARGE SCALE GENOMIC DNA]</scope>
    <source>
        <strain evidence="7">ATCC 58044 / CBS 1984 / NCYC 433 / NRRL Y-366-8</strain>
    </source>
</reference>
<protein>
    <recommendedName>
        <fullName evidence="5">BZIP domain-containing protein</fullName>
    </recommendedName>
</protein>
<dbReference type="AlphaFoldDB" id="A0A1E3P9P0"/>
<organism evidence="6 7">
    <name type="scientific">Wickerhamomyces anomalus (strain ATCC 58044 / CBS 1984 / NCYC 433 / NRRL Y-366-8)</name>
    <name type="common">Yeast</name>
    <name type="synonym">Hansenula anomala</name>
    <dbReference type="NCBI Taxonomy" id="683960"/>
    <lineage>
        <taxon>Eukaryota</taxon>
        <taxon>Fungi</taxon>
        <taxon>Dikarya</taxon>
        <taxon>Ascomycota</taxon>
        <taxon>Saccharomycotina</taxon>
        <taxon>Saccharomycetes</taxon>
        <taxon>Phaffomycetales</taxon>
        <taxon>Wickerhamomycetaceae</taxon>
        <taxon>Wickerhamomyces</taxon>
    </lineage>
</organism>
<dbReference type="InterPro" id="IPR046347">
    <property type="entry name" value="bZIP_sf"/>
</dbReference>
<dbReference type="PANTHER" id="PTHR40621:SF8">
    <property type="entry name" value="AP-1-LIKE TRANSCRIPTION FACTOR YAP3"/>
    <property type="match status" value="1"/>
</dbReference>
<feature type="coiled-coil region" evidence="3">
    <location>
        <begin position="128"/>
        <end position="188"/>
    </location>
</feature>
<dbReference type="CDD" id="cd14688">
    <property type="entry name" value="bZIP_YAP"/>
    <property type="match status" value="1"/>
</dbReference>
<dbReference type="PROSITE" id="PS00036">
    <property type="entry name" value="BZIP_BASIC"/>
    <property type="match status" value="1"/>
</dbReference>
<evidence type="ECO:0000313" key="6">
    <source>
        <dbReference type="EMBL" id="ODQ62135.1"/>
    </source>
</evidence>
<keyword evidence="7" id="KW-1185">Reference proteome</keyword>
<evidence type="ECO:0000313" key="7">
    <source>
        <dbReference type="Proteomes" id="UP000094112"/>
    </source>
</evidence>
<evidence type="ECO:0000256" key="1">
    <source>
        <dbReference type="ARBA" id="ARBA00004123"/>
    </source>
</evidence>
<dbReference type="PANTHER" id="PTHR40621">
    <property type="entry name" value="TRANSCRIPTION FACTOR KAPC-RELATED"/>
    <property type="match status" value="1"/>
</dbReference>
<evidence type="ECO:0000259" key="5">
    <source>
        <dbReference type="PROSITE" id="PS50217"/>
    </source>
</evidence>
<dbReference type="GeneID" id="30200200"/>